<dbReference type="RefSeq" id="WP_346087994.1">
    <property type="nucleotide sequence ID" value="NZ_BAAAZK010000008.1"/>
</dbReference>
<sequence length="356" mass="40984">MKKKQIIFDAERMKYPHTGLYHFCKQLGNALLNKTADPYAMVFYTNNPANEDFGSKASYYQQKSLQKFCMPRFSNSDLWHSTFQLSSYFPRNNKIKVLSTIHDLNFLKENKSVEKEKKYLKSLQNNLDKADVIVAISHYVKKDLADYCSLQGKPLHVIYNGNNIEQKYLDQLDPSHKSDEHKPFIYSIGTINRKKNFHTLLYLLVGNDLELIISGIIAEPDYNQYILDLAAKLGVAERLRLTGPITEAEKYNYLKNCALFAFPSIAEGFGLPVIEAMSFGKKVLLSNYTCLPEIGGPEAFFLESTDPEYLIEFGKSRLMDIIHGEDRTPEIKSWAAQFSWDKAAGEYWELYKKLLK</sequence>
<dbReference type="PANTHER" id="PTHR46401:SF2">
    <property type="entry name" value="GLYCOSYLTRANSFERASE WBBK-RELATED"/>
    <property type="match status" value="1"/>
</dbReference>
<dbReference type="EMBL" id="BAAAZK010000008">
    <property type="protein sequence ID" value="GAA4182939.1"/>
    <property type="molecule type" value="Genomic_DNA"/>
</dbReference>
<keyword evidence="1" id="KW-0808">Transferase</keyword>
<dbReference type="PANTHER" id="PTHR46401">
    <property type="entry name" value="GLYCOSYLTRANSFERASE WBBK-RELATED"/>
    <property type="match status" value="1"/>
</dbReference>
<dbReference type="SUPFAM" id="SSF53756">
    <property type="entry name" value="UDP-Glycosyltransferase/glycogen phosphorylase"/>
    <property type="match status" value="1"/>
</dbReference>
<feature type="domain" description="Glycosyl transferase family 1" evidence="2">
    <location>
        <begin position="173"/>
        <end position="310"/>
    </location>
</feature>
<protein>
    <submittedName>
        <fullName evidence="4">Glycosyltransferase family 1 protein</fullName>
    </submittedName>
</protein>
<proteinExistence type="predicted"/>
<dbReference type="Gene3D" id="3.40.50.2000">
    <property type="entry name" value="Glycogen Phosphorylase B"/>
    <property type="match status" value="2"/>
</dbReference>
<reference evidence="5" key="1">
    <citation type="journal article" date="2019" name="Int. J. Syst. Evol. Microbiol.">
        <title>The Global Catalogue of Microorganisms (GCM) 10K type strain sequencing project: providing services to taxonomists for standard genome sequencing and annotation.</title>
        <authorList>
            <consortium name="The Broad Institute Genomics Platform"/>
            <consortium name="The Broad Institute Genome Sequencing Center for Infectious Disease"/>
            <person name="Wu L."/>
            <person name="Ma J."/>
        </authorList>
    </citation>
    <scope>NUCLEOTIDE SEQUENCE [LARGE SCALE GENOMIC DNA]</scope>
    <source>
        <strain evidence="5">JCM 16722</strain>
    </source>
</reference>
<gene>
    <name evidence="4" type="ORF">GCM10022218_40860</name>
</gene>
<dbReference type="Pfam" id="PF13439">
    <property type="entry name" value="Glyco_transf_4"/>
    <property type="match status" value="1"/>
</dbReference>
<dbReference type="Proteomes" id="UP001500167">
    <property type="component" value="Unassembled WGS sequence"/>
</dbReference>
<keyword evidence="5" id="KW-1185">Reference proteome</keyword>
<evidence type="ECO:0000313" key="5">
    <source>
        <dbReference type="Proteomes" id="UP001500167"/>
    </source>
</evidence>
<name>A0ABP8AF47_9SPHI</name>
<feature type="domain" description="Glycosyltransferase subfamily 4-like N-terminal" evidence="3">
    <location>
        <begin position="77"/>
        <end position="165"/>
    </location>
</feature>
<comment type="caution">
    <text evidence="4">The sequence shown here is derived from an EMBL/GenBank/DDBJ whole genome shotgun (WGS) entry which is preliminary data.</text>
</comment>
<accession>A0ABP8AF47</accession>
<evidence type="ECO:0000259" key="2">
    <source>
        <dbReference type="Pfam" id="PF00534"/>
    </source>
</evidence>
<dbReference type="CDD" id="cd03809">
    <property type="entry name" value="GT4_MtfB-like"/>
    <property type="match status" value="1"/>
</dbReference>
<evidence type="ECO:0000256" key="1">
    <source>
        <dbReference type="ARBA" id="ARBA00022679"/>
    </source>
</evidence>
<dbReference type="InterPro" id="IPR028098">
    <property type="entry name" value="Glyco_trans_4-like_N"/>
</dbReference>
<evidence type="ECO:0000259" key="3">
    <source>
        <dbReference type="Pfam" id="PF13439"/>
    </source>
</evidence>
<organism evidence="4 5">
    <name type="scientific">Sphingobacterium ginsenosidimutans</name>
    <dbReference type="NCBI Taxonomy" id="687845"/>
    <lineage>
        <taxon>Bacteria</taxon>
        <taxon>Pseudomonadati</taxon>
        <taxon>Bacteroidota</taxon>
        <taxon>Sphingobacteriia</taxon>
        <taxon>Sphingobacteriales</taxon>
        <taxon>Sphingobacteriaceae</taxon>
        <taxon>Sphingobacterium</taxon>
    </lineage>
</organism>
<evidence type="ECO:0000313" key="4">
    <source>
        <dbReference type="EMBL" id="GAA4182939.1"/>
    </source>
</evidence>
<dbReference type="InterPro" id="IPR001296">
    <property type="entry name" value="Glyco_trans_1"/>
</dbReference>
<dbReference type="Pfam" id="PF00534">
    <property type="entry name" value="Glycos_transf_1"/>
    <property type="match status" value="1"/>
</dbReference>